<reference evidence="3 4" key="1">
    <citation type="submission" date="2016-11" db="EMBL/GenBank/DDBJ databases">
        <title>The macronuclear genome of Stentor coeruleus: a giant cell with tiny introns.</title>
        <authorList>
            <person name="Slabodnick M."/>
            <person name="Ruby J.G."/>
            <person name="Reiff S.B."/>
            <person name="Swart E.C."/>
            <person name="Gosai S."/>
            <person name="Prabakaran S."/>
            <person name="Witkowska E."/>
            <person name="Larue G.E."/>
            <person name="Fisher S."/>
            <person name="Freeman R.M."/>
            <person name="Gunawardena J."/>
            <person name="Chu W."/>
            <person name="Stover N.A."/>
            <person name="Gregory B.D."/>
            <person name="Nowacki M."/>
            <person name="Derisi J."/>
            <person name="Roy S.W."/>
            <person name="Marshall W.F."/>
            <person name="Sood P."/>
        </authorList>
    </citation>
    <scope>NUCLEOTIDE SEQUENCE [LARGE SCALE GENOMIC DNA]</scope>
    <source>
        <strain evidence="3">WM001</strain>
    </source>
</reference>
<keyword evidence="4" id="KW-1185">Reference proteome</keyword>
<dbReference type="AlphaFoldDB" id="A0A1R2BHP3"/>
<dbReference type="Proteomes" id="UP000187209">
    <property type="component" value="Unassembled WGS sequence"/>
</dbReference>
<keyword evidence="1" id="KW-0175">Coiled coil</keyword>
<evidence type="ECO:0000313" key="4">
    <source>
        <dbReference type="Proteomes" id="UP000187209"/>
    </source>
</evidence>
<evidence type="ECO:0000256" key="1">
    <source>
        <dbReference type="SAM" id="Coils"/>
    </source>
</evidence>
<evidence type="ECO:0000313" key="3">
    <source>
        <dbReference type="EMBL" id="OMJ76297.1"/>
    </source>
</evidence>
<sequence>MEERDTLILSRDFENTSKYTGHKPKDSLDSDLGRLSEAIFRKQYELENGKPRESNALILNYEDEFLNEEHQFQANERLQMKFEDCLSLLTFRIYAQSEQDFMIFSRMDSPYYNFVPQRKSLFEVSNSVDGTVSNYVECSLGDLYQLQDDVSKIITYVENDIKKTGRLTLGNMKLDIKVVYNDAHFPEKSDLSEGFSSCNDISAVGSNISSQVLTDYFCQLEEQMIKAFESFEFFPSKVIKKYDTLQKDPSRSAVIMFLEYSILKNYKSEEAVRMQELEWQASQAKNKKSYFFNKSKKMNMREEELRRLNKNVSQQTVKNAKDREMIEDEMREFQKSQEDYLASINQKVEYIRQVLQEIEDTKFEVRDDIMINKSINKKIYEAPSITEEVPIDLQIRELENELERLEHKYKTSKVPETLESISTSINHIKSTLLNFQSLKAMKKTERASSALRNVMKTMEKSMETSMDYNNSSKTGSSGNTDQAHKSNKLPIGPIRINNIPSSPAPNRTNRFAMSPSPNQKTLPTSNSSYIKANNVIISPLKKLEVSTRGPDMSLINSPSRRNSPFLGKIDNKEELELKKFLRIKEEQLRDREDELVIEENRLQGFWVNVPEGREIIPAIQKLMGEYRVLRQEYWKKQDLLEREKYEWREKSKCLERKERDLKDAEKKLKDLEKEFEIKKDKILEKLEWLKRKLVQQDL</sequence>
<dbReference type="EMBL" id="MPUH01000639">
    <property type="protein sequence ID" value="OMJ76297.1"/>
    <property type="molecule type" value="Genomic_DNA"/>
</dbReference>
<protein>
    <submittedName>
        <fullName evidence="3">Uncharacterized protein</fullName>
    </submittedName>
</protein>
<feature type="coiled-coil region" evidence="1">
    <location>
        <begin position="654"/>
        <end position="681"/>
    </location>
</feature>
<feature type="compositionally biased region" description="Polar residues" evidence="2">
    <location>
        <begin position="498"/>
        <end position="526"/>
    </location>
</feature>
<feature type="region of interest" description="Disordered" evidence="2">
    <location>
        <begin position="463"/>
        <end position="526"/>
    </location>
</feature>
<feature type="compositionally biased region" description="Low complexity" evidence="2">
    <location>
        <begin position="469"/>
        <end position="480"/>
    </location>
</feature>
<comment type="caution">
    <text evidence="3">The sequence shown here is derived from an EMBL/GenBank/DDBJ whole genome shotgun (WGS) entry which is preliminary data.</text>
</comment>
<name>A0A1R2BHP3_9CILI</name>
<gene>
    <name evidence="3" type="ORF">SteCoe_24354</name>
</gene>
<organism evidence="3 4">
    <name type="scientific">Stentor coeruleus</name>
    <dbReference type="NCBI Taxonomy" id="5963"/>
    <lineage>
        <taxon>Eukaryota</taxon>
        <taxon>Sar</taxon>
        <taxon>Alveolata</taxon>
        <taxon>Ciliophora</taxon>
        <taxon>Postciliodesmatophora</taxon>
        <taxon>Heterotrichea</taxon>
        <taxon>Heterotrichida</taxon>
        <taxon>Stentoridae</taxon>
        <taxon>Stentor</taxon>
    </lineage>
</organism>
<accession>A0A1R2BHP3</accession>
<evidence type="ECO:0000256" key="2">
    <source>
        <dbReference type="SAM" id="MobiDB-lite"/>
    </source>
</evidence>
<proteinExistence type="predicted"/>